<name>A0A0A9C9L7_ARUDO</name>
<dbReference type="EMBL" id="GBRH01226777">
    <property type="protein sequence ID" value="JAD71118.1"/>
    <property type="molecule type" value="Transcribed_RNA"/>
</dbReference>
<reference evidence="1" key="2">
    <citation type="journal article" date="2015" name="Data Brief">
        <title>Shoot transcriptome of the giant reed, Arundo donax.</title>
        <authorList>
            <person name="Barrero R.A."/>
            <person name="Guerrero F.D."/>
            <person name="Moolhuijzen P."/>
            <person name="Goolsby J.A."/>
            <person name="Tidwell J."/>
            <person name="Bellgard S.E."/>
            <person name="Bellgard M.I."/>
        </authorList>
    </citation>
    <scope>NUCLEOTIDE SEQUENCE</scope>
    <source>
        <tissue evidence="1">Shoot tissue taken approximately 20 cm above the soil surface</tissue>
    </source>
</reference>
<accession>A0A0A9C9L7</accession>
<evidence type="ECO:0000313" key="1">
    <source>
        <dbReference type="EMBL" id="JAD71118.1"/>
    </source>
</evidence>
<sequence length="26" mass="3085">MTIFSKLTNSSIPPVCFWLYLSFPYE</sequence>
<reference evidence="1" key="1">
    <citation type="submission" date="2014-09" db="EMBL/GenBank/DDBJ databases">
        <authorList>
            <person name="Magalhaes I.L.F."/>
            <person name="Oliveira U."/>
            <person name="Santos F.R."/>
            <person name="Vidigal T.H.D.A."/>
            <person name="Brescovit A.D."/>
            <person name="Santos A.J."/>
        </authorList>
    </citation>
    <scope>NUCLEOTIDE SEQUENCE</scope>
    <source>
        <tissue evidence="1">Shoot tissue taken approximately 20 cm above the soil surface</tissue>
    </source>
</reference>
<dbReference type="AlphaFoldDB" id="A0A0A9C9L7"/>
<organism evidence="1">
    <name type="scientific">Arundo donax</name>
    <name type="common">Giant reed</name>
    <name type="synonym">Donax arundinaceus</name>
    <dbReference type="NCBI Taxonomy" id="35708"/>
    <lineage>
        <taxon>Eukaryota</taxon>
        <taxon>Viridiplantae</taxon>
        <taxon>Streptophyta</taxon>
        <taxon>Embryophyta</taxon>
        <taxon>Tracheophyta</taxon>
        <taxon>Spermatophyta</taxon>
        <taxon>Magnoliopsida</taxon>
        <taxon>Liliopsida</taxon>
        <taxon>Poales</taxon>
        <taxon>Poaceae</taxon>
        <taxon>PACMAD clade</taxon>
        <taxon>Arundinoideae</taxon>
        <taxon>Arundineae</taxon>
        <taxon>Arundo</taxon>
    </lineage>
</organism>
<protein>
    <submittedName>
        <fullName evidence="1">Uncharacterized protein</fullName>
    </submittedName>
</protein>
<proteinExistence type="predicted"/>